<sequence length="184" mass="19739">MRERPGGLVTIPDSPAASRPLAGALTGEGRDLALTRTVPAPARRIWEHVSRSDLLATWYGTYTGDPATGSVEVTMTAEPGEASTSEYTIHACEPERRVTVSSSMGEDSWRLSLELGAAADGPGSTQVVLRHHDVPREMLQHVGPGWEWYLDRLIGAVTGGDIPGKDVWDSHYMVLSEAYGALAG</sequence>
<name>A0A291H2P7_9MICO</name>
<dbReference type="KEGG" id="bgg:CFK41_16585"/>
<dbReference type="EMBL" id="CP023564">
    <property type="protein sequence ID" value="ATG56692.1"/>
    <property type="molecule type" value="Genomic_DNA"/>
</dbReference>
<keyword evidence="4" id="KW-1185">Reference proteome</keyword>
<evidence type="ECO:0000313" key="4">
    <source>
        <dbReference type="Proteomes" id="UP000217889"/>
    </source>
</evidence>
<dbReference type="AlphaFoldDB" id="A0A291H2P7"/>
<evidence type="ECO:0000259" key="2">
    <source>
        <dbReference type="Pfam" id="PF08327"/>
    </source>
</evidence>
<reference evidence="3 4" key="1">
    <citation type="journal article" date="2014" name="Int. J. Syst. Evol. Microbiol.">
        <title>Brachybacterium ginsengisoli sp. nov., isolated from soil of a ginseng field.</title>
        <authorList>
            <person name="Hoang V.A."/>
            <person name="Kim Y.J."/>
            <person name="Nguyen N.L."/>
            <person name="Yang D.C."/>
        </authorList>
    </citation>
    <scope>NUCLEOTIDE SEQUENCE [LARGE SCALE GENOMIC DNA]</scope>
    <source>
        <strain evidence="3 4">DCY80</strain>
    </source>
</reference>
<proteinExistence type="inferred from homology"/>
<organism evidence="3 4">
    <name type="scientific">Brachybacterium ginsengisoli</name>
    <dbReference type="NCBI Taxonomy" id="1331682"/>
    <lineage>
        <taxon>Bacteria</taxon>
        <taxon>Bacillati</taxon>
        <taxon>Actinomycetota</taxon>
        <taxon>Actinomycetes</taxon>
        <taxon>Micrococcales</taxon>
        <taxon>Dermabacteraceae</taxon>
        <taxon>Brachybacterium</taxon>
    </lineage>
</organism>
<dbReference type="InterPro" id="IPR013538">
    <property type="entry name" value="ASHA1/2-like_C"/>
</dbReference>
<evidence type="ECO:0000313" key="3">
    <source>
        <dbReference type="EMBL" id="ATG56692.1"/>
    </source>
</evidence>
<accession>A0A291H2P7</accession>
<protein>
    <recommendedName>
        <fullName evidence="2">Activator of Hsp90 ATPase homologue 1/2-like C-terminal domain-containing protein</fullName>
    </recommendedName>
</protein>
<dbReference type="InterPro" id="IPR023393">
    <property type="entry name" value="START-like_dom_sf"/>
</dbReference>
<dbReference type="Gene3D" id="3.30.530.20">
    <property type="match status" value="1"/>
</dbReference>
<comment type="similarity">
    <text evidence="1">Belongs to the AHA1 family.</text>
</comment>
<evidence type="ECO:0000256" key="1">
    <source>
        <dbReference type="ARBA" id="ARBA00006817"/>
    </source>
</evidence>
<dbReference type="Proteomes" id="UP000217889">
    <property type="component" value="Chromosome"/>
</dbReference>
<dbReference type="Pfam" id="PF08327">
    <property type="entry name" value="AHSA1"/>
    <property type="match status" value="1"/>
</dbReference>
<dbReference type="SUPFAM" id="SSF55961">
    <property type="entry name" value="Bet v1-like"/>
    <property type="match status" value="1"/>
</dbReference>
<gene>
    <name evidence="3" type="ORF">CFK41_16585</name>
</gene>
<feature type="domain" description="Activator of Hsp90 ATPase homologue 1/2-like C-terminal" evidence="2">
    <location>
        <begin position="40"/>
        <end position="153"/>
    </location>
</feature>